<evidence type="ECO:0000313" key="3">
    <source>
        <dbReference type="Proteomes" id="UP000215005"/>
    </source>
</evidence>
<organism evidence="2 3">
    <name type="scientific">Nocardiopsis gilva YIM 90087</name>
    <dbReference type="NCBI Taxonomy" id="1235441"/>
    <lineage>
        <taxon>Bacteria</taxon>
        <taxon>Bacillati</taxon>
        <taxon>Actinomycetota</taxon>
        <taxon>Actinomycetes</taxon>
        <taxon>Streptosporangiales</taxon>
        <taxon>Nocardiopsidaceae</taxon>
        <taxon>Nocardiopsis</taxon>
    </lineage>
</organism>
<dbReference type="EMBL" id="CP022753">
    <property type="protein sequence ID" value="ASU82635.1"/>
    <property type="molecule type" value="Genomic_DNA"/>
</dbReference>
<dbReference type="AlphaFoldDB" id="A0A223S3D7"/>
<keyword evidence="3" id="KW-1185">Reference proteome</keyword>
<feature type="compositionally biased region" description="Low complexity" evidence="1">
    <location>
        <begin position="7"/>
        <end position="19"/>
    </location>
</feature>
<reference evidence="2 3" key="1">
    <citation type="submission" date="2017-08" db="EMBL/GenBank/DDBJ databases">
        <title>The complete genome sequence of Nocardiopsis gilva YIM 90087.</title>
        <authorList>
            <person name="Yin M."/>
            <person name="Tang S."/>
        </authorList>
    </citation>
    <scope>NUCLEOTIDE SEQUENCE [LARGE SCALE GENOMIC DNA]</scope>
    <source>
        <strain evidence="2 3">YIM 90087</strain>
    </source>
</reference>
<protein>
    <submittedName>
        <fullName evidence="2">Uncharacterized protein</fullName>
    </submittedName>
</protein>
<feature type="region of interest" description="Disordered" evidence="1">
    <location>
        <begin position="59"/>
        <end position="82"/>
    </location>
</feature>
<dbReference type="Proteomes" id="UP000215005">
    <property type="component" value="Chromosome"/>
</dbReference>
<proteinExistence type="predicted"/>
<sequence length="82" mass="9073">MRRGGCWRRPCACSRSRAPASRKRRRWRTWATAESAGAEATARLHAALRLYEEIHTTSAAERVRKTLGPGAEDDGTGPPRAV</sequence>
<evidence type="ECO:0000313" key="2">
    <source>
        <dbReference type="EMBL" id="ASU82635.1"/>
    </source>
</evidence>
<dbReference type="KEGG" id="ngv:CDO52_07415"/>
<accession>A0A223S3D7</accession>
<evidence type="ECO:0000256" key="1">
    <source>
        <dbReference type="SAM" id="MobiDB-lite"/>
    </source>
</evidence>
<feature type="region of interest" description="Disordered" evidence="1">
    <location>
        <begin position="1"/>
        <end position="20"/>
    </location>
</feature>
<name>A0A223S3D7_9ACTN</name>
<gene>
    <name evidence="2" type="ORF">CDO52_07415</name>
</gene>